<dbReference type="AlphaFoldDB" id="A0A2P4PW00"/>
<evidence type="ECO:0000313" key="2">
    <source>
        <dbReference type="Proteomes" id="UP000018888"/>
    </source>
</evidence>
<dbReference type="EMBL" id="AUPC02000133">
    <property type="protein sequence ID" value="POG69548.1"/>
    <property type="molecule type" value="Genomic_DNA"/>
</dbReference>
<comment type="caution">
    <text evidence="1">The sequence shown here is derived from an EMBL/GenBank/DDBJ whole genome shotgun (WGS) entry which is preliminary data.</text>
</comment>
<reference evidence="1 2" key="1">
    <citation type="journal article" date="2013" name="Proc. Natl. Acad. Sci. U.S.A.">
        <title>Genome of an arbuscular mycorrhizal fungus provides insight into the oldest plant symbiosis.</title>
        <authorList>
            <person name="Tisserant E."/>
            <person name="Malbreil M."/>
            <person name="Kuo A."/>
            <person name="Kohler A."/>
            <person name="Symeonidi A."/>
            <person name="Balestrini R."/>
            <person name="Charron P."/>
            <person name="Duensing N."/>
            <person name="Frei Dit Frey N."/>
            <person name="Gianinazzi-Pearson V."/>
            <person name="Gilbert L.B."/>
            <person name="Handa Y."/>
            <person name="Herr J.R."/>
            <person name="Hijri M."/>
            <person name="Koul R."/>
            <person name="Kawaguchi M."/>
            <person name="Krajinski F."/>
            <person name="Lammers P.J."/>
            <person name="Masclaux F.G."/>
            <person name="Murat C."/>
            <person name="Morin E."/>
            <person name="Ndikumana S."/>
            <person name="Pagni M."/>
            <person name="Petitpierre D."/>
            <person name="Requena N."/>
            <person name="Rosikiewicz P."/>
            <person name="Riley R."/>
            <person name="Saito K."/>
            <person name="San Clemente H."/>
            <person name="Shapiro H."/>
            <person name="van Tuinen D."/>
            <person name="Becard G."/>
            <person name="Bonfante P."/>
            <person name="Paszkowski U."/>
            <person name="Shachar-Hill Y.Y."/>
            <person name="Tuskan G.A."/>
            <person name="Young P.W."/>
            <person name="Sanders I.R."/>
            <person name="Henrissat B."/>
            <person name="Rensing S.A."/>
            <person name="Grigoriev I.V."/>
            <person name="Corradi N."/>
            <person name="Roux C."/>
            <person name="Martin F."/>
        </authorList>
    </citation>
    <scope>NUCLEOTIDE SEQUENCE [LARGE SCALE GENOMIC DNA]</scope>
    <source>
        <strain evidence="1 2">DAOM 197198</strain>
    </source>
</reference>
<dbReference type="VEuPathDB" id="FungiDB:RhiirFUN_010315"/>
<accession>A0A2P4PW00</accession>
<gene>
    <name evidence="1" type="ORF">GLOIN_2v1797160</name>
</gene>
<proteinExistence type="predicted"/>
<dbReference type="Proteomes" id="UP000018888">
    <property type="component" value="Unassembled WGS sequence"/>
</dbReference>
<name>A0A2P4PW00_RHIID</name>
<protein>
    <submittedName>
        <fullName evidence="1">Uncharacterized protein</fullName>
    </submittedName>
</protein>
<reference evidence="1 2" key="2">
    <citation type="journal article" date="2018" name="New Phytol.">
        <title>High intraspecific genome diversity in the model arbuscular mycorrhizal symbiont Rhizophagus irregularis.</title>
        <authorList>
            <person name="Chen E.C.H."/>
            <person name="Morin E."/>
            <person name="Beaudet D."/>
            <person name="Noel J."/>
            <person name="Yildirir G."/>
            <person name="Ndikumana S."/>
            <person name="Charron P."/>
            <person name="St-Onge C."/>
            <person name="Giorgi J."/>
            <person name="Kruger M."/>
            <person name="Marton T."/>
            <person name="Ropars J."/>
            <person name="Grigoriev I.V."/>
            <person name="Hainaut M."/>
            <person name="Henrissat B."/>
            <person name="Roux C."/>
            <person name="Martin F."/>
            <person name="Corradi N."/>
        </authorList>
    </citation>
    <scope>NUCLEOTIDE SEQUENCE [LARGE SCALE GENOMIC DNA]</scope>
    <source>
        <strain evidence="1 2">DAOM 197198</strain>
    </source>
</reference>
<organism evidence="1 2">
    <name type="scientific">Rhizophagus irregularis (strain DAOM 181602 / DAOM 197198 / MUCL 43194)</name>
    <name type="common">Arbuscular mycorrhizal fungus</name>
    <name type="synonym">Glomus intraradices</name>
    <dbReference type="NCBI Taxonomy" id="747089"/>
    <lineage>
        <taxon>Eukaryota</taxon>
        <taxon>Fungi</taxon>
        <taxon>Fungi incertae sedis</taxon>
        <taxon>Mucoromycota</taxon>
        <taxon>Glomeromycotina</taxon>
        <taxon>Glomeromycetes</taxon>
        <taxon>Glomerales</taxon>
        <taxon>Glomeraceae</taxon>
        <taxon>Rhizophagus</taxon>
    </lineage>
</organism>
<sequence>MMGLKLGMIDFSASSVNKDRQTQVLFKEIQKANAEKVVTEKVSKSSMVIEGVDEEEVVDVVNRYRKGALQTRYLEKGSVTNGHVTTDEVLNVTKDIRKKEKVGEVPVSEEDLELYNKVNQACSSCLPGIKKEEISGEEIIGHKRCSKEELSRGMVRSDETDRESGSEKTAVTVVKKEKSAQGGKEQLDETTESVAQATKVYVLISEERPKPVYGQNEVCQELQNDRQCNINDLYPLENSNLEIFTYR</sequence>
<evidence type="ECO:0000313" key="1">
    <source>
        <dbReference type="EMBL" id="POG69548.1"/>
    </source>
</evidence>
<keyword evidence="2" id="KW-1185">Reference proteome</keyword>